<dbReference type="EMBL" id="GBEZ01020956">
    <property type="protein sequence ID" value="JAC65757.1"/>
    <property type="molecule type" value="Transcribed_RNA"/>
</dbReference>
<gene>
    <name evidence="2" type="ORF">TSPGSL018_15324</name>
</gene>
<dbReference type="AlphaFoldDB" id="A0A061QYL4"/>
<organism evidence="2">
    <name type="scientific">Tetraselmis sp. GSL018</name>
    <dbReference type="NCBI Taxonomy" id="582737"/>
    <lineage>
        <taxon>Eukaryota</taxon>
        <taxon>Viridiplantae</taxon>
        <taxon>Chlorophyta</taxon>
        <taxon>core chlorophytes</taxon>
        <taxon>Chlorodendrophyceae</taxon>
        <taxon>Chlorodendrales</taxon>
        <taxon>Chlorodendraceae</taxon>
        <taxon>Tetraselmis</taxon>
    </lineage>
</organism>
<feature type="compositionally biased region" description="Basic and acidic residues" evidence="1">
    <location>
        <begin position="20"/>
        <end position="33"/>
    </location>
</feature>
<name>A0A061QYL4_9CHLO</name>
<feature type="non-terminal residue" evidence="2">
    <location>
        <position position="1"/>
    </location>
</feature>
<reference evidence="2" key="1">
    <citation type="submission" date="2014-05" db="EMBL/GenBank/DDBJ databases">
        <title>The transcriptome of the halophilic microalga Tetraselmis sp. GSL018 isolated from the Great Salt Lake, Utah.</title>
        <authorList>
            <person name="Jinkerson R.E."/>
            <person name="D'Adamo S."/>
            <person name="Posewitz M.C."/>
        </authorList>
    </citation>
    <scope>NUCLEOTIDE SEQUENCE</scope>
    <source>
        <strain evidence="2">GSL018</strain>
    </source>
</reference>
<accession>A0A061QYL4</accession>
<evidence type="ECO:0000256" key="1">
    <source>
        <dbReference type="SAM" id="MobiDB-lite"/>
    </source>
</evidence>
<protein>
    <submittedName>
        <fullName evidence="2">Uncharacterized protein</fullName>
    </submittedName>
</protein>
<evidence type="ECO:0000313" key="2">
    <source>
        <dbReference type="EMBL" id="JAC65757.1"/>
    </source>
</evidence>
<sequence>PLPGEPLPECPDSRLAAGVRDGEAHGRHQDARAVPDTSDDVCAPQGHGVRWPAG</sequence>
<feature type="region of interest" description="Disordered" evidence="1">
    <location>
        <begin position="1"/>
        <end position="54"/>
    </location>
</feature>
<proteinExistence type="predicted"/>